<reference evidence="1" key="1">
    <citation type="submission" date="2016-10" db="EMBL/GenBank/DDBJ databases">
        <title>Genome sequence of Streptomyces malaysiense MUSC 136.</title>
        <authorList>
            <person name="Lee L.-H."/>
            <person name="Ser H.-L."/>
        </authorList>
    </citation>
    <scope>NUCLEOTIDE SEQUENCE [LARGE SCALE GENOMIC DNA]</scope>
    <source>
        <strain evidence="1">MUSC 136</strain>
    </source>
</reference>
<evidence type="ECO:0008006" key="3">
    <source>
        <dbReference type="Google" id="ProtNLM"/>
    </source>
</evidence>
<accession>A0A1J4PV90</accession>
<sequence length="330" mass="35399">MKRRSLVGGIALAAAAPAALRAASGRRIGMSDIDRLYKRFAEIIARDHQHGGQLVVEQQAAALADAALNLQNAGGATQRVRSGLYAAAAAFRSSAMWAAIDGRRYDDAKLHMREAQSLAELSGDQAIKFRIWSHAGTMYRHVGRAVDALAANDVACNLHITRRDPLFACLGHARQAASLGLARDTAGVQRALGRAQDAWERADRSLVRPVWMTAVLDGAELETLAVAAHLRLGNFEKAEMHAHRSLALLHPRMRRDRALNTVRLAAAQLGQGDIEPAVATAMKVPSDIAGRHARVAPMLQGFGTALRATAADSSGARDWAEHTATWSIAV</sequence>
<evidence type="ECO:0000313" key="1">
    <source>
        <dbReference type="EMBL" id="OIK24681.1"/>
    </source>
</evidence>
<name>A0A1J4PV90_9ACTN</name>
<comment type="caution">
    <text evidence="1">The sequence shown here is derived from an EMBL/GenBank/DDBJ whole genome shotgun (WGS) entry which is preliminary data.</text>
</comment>
<organism evidence="1 2">
    <name type="scientific">Streptomyces malaysiense</name>
    <dbReference type="NCBI Taxonomy" id="1428626"/>
    <lineage>
        <taxon>Bacteria</taxon>
        <taxon>Bacillati</taxon>
        <taxon>Actinomycetota</taxon>
        <taxon>Actinomycetes</taxon>
        <taxon>Kitasatosporales</taxon>
        <taxon>Streptomycetaceae</taxon>
        <taxon>Streptomyces</taxon>
    </lineage>
</organism>
<dbReference type="EMBL" id="LBDA02000062">
    <property type="protein sequence ID" value="OIK24681.1"/>
    <property type="molecule type" value="Genomic_DNA"/>
</dbReference>
<proteinExistence type="predicted"/>
<keyword evidence="2" id="KW-1185">Reference proteome</keyword>
<gene>
    <name evidence="1" type="ORF">VT52_025915</name>
</gene>
<dbReference type="Proteomes" id="UP000034838">
    <property type="component" value="Unassembled WGS sequence"/>
</dbReference>
<evidence type="ECO:0000313" key="2">
    <source>
        <dbReference type="Proteomes" id="UP000034838"/>
    </source>
</evidence>
<protein>
    <recommendedName>
        <fullName evidence="3">Tat pathway signal sequence domain protein</fullName>
    </recommendedName>
</protein>
<dbReference type="AlphaFoldDB" id="A0A1J4PV90"/>